<proteinExistence type="predicted"/>
<dbReference type="Proteomes" id="UP000195221">
    <property type="component" value="Unassembled WGS sequence"/>
</dbReference>
<evidence type="ECO:0000313" key="2">
    <source>
        <dbReference type="EMBL" id="OTP68167.1"/>
    </source>
</evidence>
<accession>A0A242MA38</accession>
<dbReference type="Pfam" id="PF13663">
    <property type="entry name" value="DUF4148"/>
    <property type="match status" value="1"/>
</dbReference>
<feature type="region of interest" description="Disordered" evidence="1">
    <location>
        <begin position="89"/>
        <end position="108"/>
    </location>
</feature>
<evidence type="ECO:0000256" key="1">
    <source>
        <dbReference type="SAM" id="MobiDB-lite"/>
    </source>
</evidence>
<evidence type="ECO:0008006" key="4">
    <source>
        <dbReference type="Google" id="ProtNLM"/>
    </source>
</evidence>
<protein>
    <recommendedName>
        <fullName evidence="4">DUF4148 domain-containing protein</fullName>
    </recommendedName>
</protein>
<reference evidence="2 3" key="1">
    <citation type="submission" date="2017-03" db="EMBL/GenBank/DDBJ databases">
        <title>Genome analysis of strain PAMC 26577.</title>
        <authorList>
            <person name="Oh H.-M."/>
            <person name="Yang J.-A."/>
        </authorList>
    </citation>
    <scope>NUCLEOTIDE SEQUENCE [LARGE SCALE GENOMIC DNA]</scope>
    <source>
        <strain evidence="2 3">PAMC 26577</strain>
    </source>
</reference>
<sequence length="108" mass="11661">MLHWDRDRAATLLFHCSATLKKGDHVKPLVATLLASPLLVPLASFGQRGDEALTRAQVREQIVQLEQAGYTPGSFDPHYPEKIQAAQAKVGVQAGNDGSERATSGTPR</sequence>
<organism evidence="2 3">
    <name type="scientific">Caballeronia sordidicola</name>
    <name type="common">Burkholderia sordidicola</name>
    <dbReference type="NCBI Taxonomy" id="196367"/>
    <lineage>
        <taxon>Bacteria</taxon>
        <taxon>Pseudomonadati</taxon>
        <taxon>Pseudomonadota</taxon>
        <taxon>Betaproteobacteria</taxon>
        <taxon>Burkholderiales</taxon>
        <taxon>Burkholderiaceae</taxon>
        <taxon>Caballeronia</taxon>
    </lineage>
</organism>
<name>A0A242MA38_CABSO</name>
<dbReference type="AlphaFoldDB" id="A0A242MA38"/>
<dbReference type="EMBL" id="NBTZ01000136">
    <property type="protein sequence ID" value="OTP68167.1"/>
    <property type="molecule type" value="Genomic_DNA"/>
</dbReference>
<evidence type="ECO:0000313" key="3">
    <source>
        <dbReference type="Proteomes" id="UP000195221"/>
    </source>
</evidence>
<dbReference type="InterPro" id="IPR025421">
    <property type="entry name" value="DUF4148"/>
</dbReference>
<comment type="caution">
    <text evidence="2">The sequence shown here is derived from an EMBL/GenBank/DDBJ whole genome shotgun (WGS) entry which is preliminary data.</text>
</comment>
<gene>
    <name evidence="2" type="ORF">PAMC26577_34435</name>
</gene>